<keyword evidence="1" id="KW-0677">Repeat</keyword>
<evidence type="ECO:0008006" key="5">
    <source>
        <dbReference type="Google" id="ProtNLM"/>
    </source>
</evidence>
<dbReference type="Proteomes" id="UP000306102">
    <property type="component" value="Unassembled WGS sequence"/>
</dbReference>
<dbReference type="InterPro" id="IPR002885">
    <property type="entry name" value="PPR_rpt"/>
</dbReference>
<dbReference type="PROSITE" id="PS51375">
    <property type="entry name" value="PPR"/>
    <property type="match status" value="1"/>
</dbReference>
<dbReference type="Gene3D" id="1.25.40.10">
    <property type="entry name" value="Tetratricopeptide repeat domain"/>
    <property type="match status" value="1"/>
</dbReference>
<dbReference type="EMBL" id="SDRB02010408">
    <property type="protein sequence ID" value="THG06638.1"/>
    <property type="molecule type" value="Genomic_DNA"/>
</dbReference>
<comment type="caution">
    <text evidence="3">The sequence shown here is derived from an EMBL/GenBank/DDBJ whole genome shotgun (WGS) entry which is preliminary data.</text>
</comment>
<feature type="repeat" description="PPR" evidence="2">
    <location>
        <begin position="215"/>
        <end position="249"/>
    </location>
</feature>
<evidence type="ECO:0000313" key="3">
    <source>
        <dbReference type="EMBL" id="THG06638.1"/>
    </source>
</evidence>
<protein>
    <recommendedName>
        <fullName evidence="5">Pentatricopeptide repeat-containing protein</fullName>
    </recommendedName>
</protein>
<dbReference type="InterPro" id="IPR044578">
    <property type="entry name" value="BIR6-like"/>
</dbReference>
<name>A0A4S4DTP6_CAMSN</name>
<organism evidence="3 4">
    <name type="scientific">Camellia sinensis var. sinensis</name>
    <name type="common">China tea</name>
    <dbReference type="NCBI Taxonomy" id="542762"/>
    <lineage>
        <taxon>Eukaryota</taxon>
        <taxon>Viridiplantae</taxon>
        <taxon>Streptophyta</taxon>
        <taxon>Embryophyta</taxon>
        <taxon>Tracheophyta</taxon>
        <taxon>Spermatophyta</taxon>
        <taxon>Magnoliopsida</taxon>
        <taxon>eudicotyledons</taxon>
        <taxon>Gunneridae</taxon>
        <taxon>Pentapetalae</taxon>
        <taxon>asterids</taxon>
        <taxon>Ericales</taxon>
        <taxon>Theaceae</taxon>
        <taxon>Camellia</taxon>
    </lineage>
</organism>
<gene>
    <name evidence="3" type="ORF">TEA_005261</name>
</gene>
<evidence type="ECO:0000256" key="1">
    <source>
        <dbReference type="ARBA" id="ARBA00022737"/>
    </source>
</evidence>
<proteinExistence type="predicted"/>
<dbReference type="GO" id="GO:0008380">
    <property type="term" value="P:RNA splicing"/>
    <property type="evidence" value="ECO:0007669"/>
    <property type="project" value="InterPro"/>
</dbReference>
<dbReference type="AlphaFoldDB" id="A0A4S4DTP6"/>
<dbReference type="PANTHER" id="PTHR47003:SF11">
    <property type="entry name" value="PPR SUPERFAMILY PROTEIN"/>
    <property type="match status" value="1"/>
</dbReference>
<dbReference type="PANTHER" id="PTHR47003">
    <property type="entry name" value="OS01G0970900 PROTEIN"/>
    <property type="match status" value="1"/>
</dbReference>
<reference evidence="3 4" key="1">
    <citation type="journal article" date="2018" name="Proc. Natl. Acad. Sci. U.S.A.">
        <title>Draft genome sequence of Camellia sinensis var. sinensis provides insights into the evolution of the tea genome and tea quality.</title>
        <authorList>
            <person name="Wei C."/>
            <person name="Yang H."/>
            <person name="Wang S."/>
            <person name="Zhao J."/>
            <person name="Liu C."/>
            <person name="Gao L."/>
            <person name="Xia E."/>
            <person name="Lu Y."/>
            <person name="Tai Y."/>
            <person name="She G."/>
            <person name="Sun J."/>
            <person name="Cao H."/>
            <person name="Tong W."/>
            <person name="Gao Q."/>
            <person name="Li Y."/>
            <person name="Deng W."/>
            <person name="Jiang X."/>
            <person name="Wang W."/>
            <person name="Chen Q."/>
            <person name="Zhang S."/>
            <person name="Li H."/>
            <person name="Wu J."/>
            <person name="Wang P."/>
            <person name="Li P."/>
            <person name="Shi C."/>
            <person name="Zheng F."/>
            <person name="Jian J."/>
            <person name="Huang B."/>
            <person name="Shan D."/>
            <person name="Shi M."/>
            <person name="Fang C."/>
            <person name="Yue Y."/>
            <person name="Li F."/>
            <person name="Li D."/>
            <person name="Wei S."/>
            <person name="Han B."/>
            <person name="Jiang C."/>
            <person name="Yin Y."/>
            <person name="Xia T."/>
            <person name="Zhang Z."/>
            <person name="Bennetzen J.L."/>
            <person name="Zhao S."/>
            <person name="Wan X."/>
        </authorList>
    </citation>
    <scope>NUCLEOTIDE SEQUENCE [LARGE SCALE GENOMIC DNA]</scope>
    <source>
        <strain evidence="4">cv. Shuchazao</strain>
        <tissue evidence="3">Leaf</tissue>
    </source>
</reference>
<evidence type="ECO:0000313" key="4">
    <source>
        <dbReference type="Proteomes" id="UP000306102"/>
    </source>
</evidence>
<keyword evidence="4" id="KW-1185">Reference proteome</keyword>
<sequence length="264" mass="30937">MLIQPSLSPRLKNRESCEYDQEEKRHLWFPQQMSLLVSISEPLNCESKVNVRRTRGEIPVRVERFTATHSLRQVPVQFDCFLSSLACDTLRAWLEFGSSSHDFSMFGILILLTSSHDLRVIRVWFFLTRFQRVWNFGFGPPLAISTWFECPFSSHDFSVFGICLMHNIVCTVHLKLARPDEPDGIVLERFHHARRLAFRFFCWARQRPRPGYSHDSRMYNKMMLILGKARQFETMVIVLEEMGERGLLTLETFQIAIKAFAEAQ</sequence>
<evidence type="ECO:0000256" key="2">
    <source>
        <dbReference type="PROSITE-ProRule" id="PRU00708"/>
    </source>
</evidence>
<accession>A0A4S4DTP6</accession>
<dbReference type="InterPro" id="IPR011990">
    <property type="entry name" value="TPR-like_helical_dom_sf"/>
</dbReference>